<dbReference type="GO" id="GO:0016787">
    <property type="term" value="F:hydrolase activity"/>
    <property type="evidence" value="ECO:0007669"/>
    <property type="project" value="UniProtKB-KW"/>
</dbReference>
<dbReference type="OrthoDB" id="10249433at2759"/>
<dbReference type="InterPro" id="IPR022742">
    <property type="entry name" value="Hydrolase_4"/>
</dbReference>
<evidence type="ECO:0000313" key="2">
    <source>
        <dbReference type="EMBL" id="GJE91344.1"/>
    </source>
</evidence>
<name>A0A9P3LE80_9APHY</name>
<reference evidence="2 3" key="1">
    <citation type="submission" date="2021-08" db="EMBL/GenBank/DDBJ databases">
        <title>Draft Genome Sequence of Phanerochaete sordida strain YK-624.</title>
        <authorList>
            <person name="Mori T."/>
            <person name="Dohra H."/>
            <person name="Suzuki T."/>
            <person name="Kawagishi H."/>
            <person name="Hirai H."/>
        </authorList>
    </citation>
    <scope>NUCLEOTIDE SEQUENCE [LARGE SCALE GENOMIC DNA]</scope>
    <source>
        <strain evidence="2 3">YK-624</strain>
    </source>
</reference>
<gene>
    <name evidence="2" type="ORF">PsYK624_074930</name>
</gene>
<protein>
    <submittedName>
        <fullName evidence="2">Alpha/beta hydrolase</fullName>
    </submittedName>
</protein>
<evidence type="ECO:0000259" key="1">
    <source>
        <dbReference type="Pfam" id="PF12146"/>
    </source>
</evidence>
<proteinExistence type="predicted"/>
<keyword evidence="2" id="KW-0378">Hydrolase</keyword>
<dbReference type="Gene3D" id="3.40.50.1820">
    <property type="entry name" value="alpha/beta hydrolase"/>
    <property type="match status" value="1"/>
</dbReference>
<keyword evidence="3" id="KW-1185">Reference proteome</keyword>
<comment type="caution">
    <text evidence="2">The sequence shown here is derived from an EMBL/GenBank/DDBJ whole genome shotgun (WGS) entry which is preliminary data.</text>
</comment>
<dbReference type="Pfam" id="PF12146">
    <property type="entry name" value="Hydrolase_4"/>
    <property type="match status" value="1"/>
</dbReference>
<dbReference type="EMBL" id="BPQB01000021">
    <property type="protein sequence ID" value="GJE91344.1"/>
    <property type="molecule type" value="Genomic_DNA"/>
</dbReference>
<dbReference type="InterPro" id="IPR029058">
    <property type="entry name" value="AB_hydrolase_fold"/>
</dbReference>
<dbReference type="AlphaFoldDB" id="A0A9P3LE80"/>
<dbReference type="InterPro" id="IPR051044">
    <property type="entry name" value="MAG_DAG_Lipase"/>
</dbReference>
<accession>A0A9P3LE80</accession>
<feature type="domain" description="Serine aminopeptidase S33" evidence="1">
    <location>
        <begin position="30"/>
        <end position="283"/>
    </location>
</feature>
<dbReference type="SUPFAM" id="SSF53474">
    <property type="entry name" value="alpha/beta-Hydrolases"/>
    <property type="match status" value="1"/>
</dbReference>
<dbReference type="PANTHER" id="PTHR11614">
    <property type="entry name" value="PHOSPHOLIPASE-RELATED"/>
    <property type="match status" value="1"/>
</dbReference>
<organism evidence="2 3">
    <name type="scientific">Phanerochaete sordida</name>
    <dbReference type="NCBI Taxonomy" id="48140"/>
    <lineage>
        <taxon>Eukaryota</taxon>
        <taxon>Fungi</taxon>
        <taxon>Dikarya</taxon>
        <taxon>Basidiomycota</taxon>
        <taxon>Agaricomycotina</taxon>
        <taxon>Agaricomycetes</taxon>
        <taxon>Polyporales</taxon>
        <taxon>Phanerochaetaceae</taxon>
        <taxon>Phanerochaete</taxon>
    </lineage>
</organism>
<evidence type="ECO:0000313" key="3">
    <source>
        <dbReference type="Proteomes" id="UP000703269"/>
    </source>
</evidence>
<dbReference type="Proteomes" id="UP000703269">
    <property type="component" value="Unassembled WGS sequence"/>
</dbReference>
<sequence length="317" mass="35343">MTSMHEFVEEWLPGYDGTQFYTRTYAATFPKAVVLFMHGFAEHVGRYEHAHVQYPARHITLFAFDVRGYGRTALDTEHKSRDMAYSKTSWDAQLRDIEFFGHHLAQTYPGTPLYLMGHSAGGAAVLTYFTRSSAPPSPEGTRLFKAVIASSPCITLTHPKPRIVRWAGSKLALLRPWQLIPADVGIENITRNQASRDAYAKDPLIKKTGSLRALDDMLTGGEKLLTDDYAKWPKDLPLLIVHGTADQVTSCDASKQFFEKVPALDKKISLYEGGYHELVQEPDGIPDRLVNECISWIETHLPAKSPSAPGTPAEAKL</sequence>